<name>A0ABQ0Z065_9HYPH</name>
<organism evidence="2 3">
    <name type="scientific">Rhizobium dioscoreae</name>
    <dbReference type="NCBI Taxonomy" id="2653122"/>
    <lineage>
        <taxon>Bacteria</taxon>
        <taxon>Pseudomonadati</taxon>
        <taxon>Pseudomonadota</taxon>
        <taxon>Alphaproteobacteria</taxon>
        <taxon>Hyphomicrobiales</taxon>
        <taxon>Rhizobiaceae</taxon>
        <taxon>Rhizobium/Agrobacterium group</taxon>
        <taxon>Rhizobium</taxon>
    </lineage>
</organism>
<proteinExistence type="predicted"/>
<gene>
    <name evidence="2" type="ORF">RsS93_14740</name>
</gene>
<feature type="region of interest" description="Disordered" evidence="1">
    <location>
        <begin position="38"/>
        <end position="69"/>
    </location>
</feature>
<accession>A0ABQ0Z065</accession>
<evidence type="ECO:0008006" key="4">
    <source>
        <dbReference type="Google" id="ProtNLM"/>
    </source>
</evidence>
<evidence type="ECO:0000256" key="1">
    <source>
        <dbReference type="SAM" id="MobiDB-lite"/>
    </source>
</evidence>
<comment type="caution">
    <text evidence="2">The sequence shown here is derived from an EMBL/GenBank/DDBJ whole genome shotgun (WGS) entry which is preliminary data.</text>
</comment>
<feature type="compositionally biased region" description="Basic and acidic residues" evidence="1">
    <location>
        <begin position="50"/>
        <end position="69"/>
    </location>
</feature>
<keyword evidence="3" id="KW-1185">Reference proteome</keyword>
<dbReference type="EMBL" id="BLAJ01000002">
    <property type="protein sequence ID" value="GES48860.1"/>
    <property type="molecule type" value="Genomic_DNA"/>
</dbReference>
<sequence length="128" mass="14604">MGVREMLEGLVRISRVAVVGLAALQLMTSVASAQYYGGDDDYAPPPWQRDQGRDWRGPPRGWDRDRDRGWDRDRGCDRRDLMRAARAEGFRRIDSVDSNGRRIVVRGWNDGGPDRMVFANRRGCPVLD</sequence>
<protein>
    <recommendedName>
        <fullName evidence="4">Antifreeze protein</fullName>
    </recommendedName>
</protein>
<evidence type="ECO:0000313" key="2">
    <source>
        <dbReference type="EMBL" id="GES48860.1"/>
    </source>
</evidence>
<evidence type="ECO:0000313" key="3">
    <source>
        <dbReference type="Proteomes" id="UP000390335"/>
    </source>
</evidence>
<reference evidence="2 3" key="1">
    <citation type="journal article" date="2020" name="Genome Biol. Evol.">
        <title>Rhizobium dioscoreae sp. nov., a plant growth-promoting bacterium isolated from yam (Dioscorea species).</title>
        <authorList>
            <person name="Ouyabe M."/>
            <person name="Tanaka N."/>
            <person name="Shiwa Y."/>
            <person name="Fujita N."/>
            <person name="Kikuno H."/>
            <person name="Babil P."/>
            <person name="Shiwachi H."/>
        </authorList>
    </citation>
    <scope>NUCLEOTIDE SEQUENCE [LARGE SCALE GENOMIC DNA]</scope>
    <source>
        <strain evidence="2 3">S-93</strain>
    </source>
</reference>
<dbReference type="Proteomes" id="UP000390335">
    <property type="component" value="Unassembled WGS sequence"/>
</dbReference>